<organism evidence="1 2">
    <name type="scientific">Vaccinium darrowii</name>
    <dbReference type="NCBI Taxonomy" id="229202"/>
    <lineage>
        <taxon>Eukaryota</taxon>
        <taxon>Viridiplantae</taxon>
        <taxon>Streptophyta</taxon>
        <taxon>Embryophyta</taxon>
        <taxon>Tracheophyta</taxon>
        <taxon>Spermatophyta</taxon>
        <taxon>Magnoliopsida</taxon>
        <taxon>eudicotyledons</taxon>
        <taxon>Gunneridae</taxon>
        <taxon>Pentapetalae</taxon>
        <taxon>asterids</taxon>
        <taxon>Ericales</taxon>
        <taxon>Ericaceae</taxon>
        <taxon>Vaccinioideae</taxon>
        <taxon>Vaccinieae</taxon>
        <taxon>Vaccinium</taxon>
    </lineage>
</organism>
<gene>
    <name evidence="1" type="ORF">Vadar_010891</name>
</gene>
<protein>
    <submittedName>
        <fullName evidence="1">Uncharacterized protein</fullName>
    </submittedName>
</protein>
<evidence type="ECO:0000313" key="2">
    <source>
        <dbReference type="Proteomes" id="UP000828048"/>
    </source>
</evidence>
<keyword evidence="2" id="KW-1185">Reference proteome</keyword>
<proteinExistence type="predicted"/>
<accession>A0ACB7ZCZ7</accession>
<dbReference type="Proteomes" id="UP000828048">
    <property type="component" value="Chromosome 12"/>
</dbReference>
<evidence type="ECO:0000313" key="1">
    <source>
        <dbReference type="EMBL" id="KAH7862902.1"/>
    </source>
</evidence>
<sequence>MDLVQYKKNGARKITRRLDPVVVLPAVPKNWRTSVIRENGPVEKLNSIDNVCYHFDADERDVSLALLELENFRLIKKLSELEAKRDQSLTPKGFKFNIEFPPSNDEIQKIGIHLVDGYGNTWEMDLVQYKKNDARKIIERHTTLKQFPLLEAMPLSVNQPVSVELQRSLGVLARCVLVVLDVARRVHSGGFVCGSSDIVVIGRVVGGEV</sequence>
<name>A0ACB7ZCZ7_9ERIC</name>
<reference evidence="1 2" key="1">
    <citation type="journal article" date="2021" name="Hortic Res">
        <title>High-quality reference genome and annotation aids understanding of berry development for evergreen blueberry (Vaccinium darrowii).</title>
        <authorList>
            <person name="Yu J."/>
            <person name="Hulse-Kemp A.M."/>
            <person name="Babiker E."/>
            <person name="Staton M."/>
        </authorList>
    </citation>
    <scope>NUCLEOTIDE SEQUENCE [LARGE SCALE GENOMIC DNA]</scope>
    <source>
        <strain evidence="2">cv. NJ 8807/NJ 8810</strain>
        <tissue evidence="1">Young leaf</tissue>
    </source>
</reference>
<dbReference type="EMBL" id="CM037162">
    <property type="protein sequence ID" value="KAH7862902.1"/>
    <property type="molecule type" value="Genomic_DNA"/>
</dbReference>
<comment type="caution">
    <text evidence="1">The sequence shown here is derived from an EMBL/GenBank/DDBJ whole genome shotgun (WGS) entry which is preliminary data.</text>
</comment>